<evidence type="ECO:0000256" key="1">
    <source>
        <dbReference type="ARBA" id="ARBA00004141"/>
    </source>
</evidence>
<dbReference type="SUPFAM" id="SSF81340">
    <property type="entry name" value="Clc chloride channel"/>
    <property type="match status" value="1"/>
</dbReference>
<evidence type="ECO:0000256" key="3">
    <source>
        <dbReference type="ARBA" id="ARBA00022989"/>
    </source>
</evidence>
<dbReference type="PANTHER" id="PTHR43427:SF12">
    <property type="entry name" value="CHLORIDE TRANSPORTER"/>
    <property type="match status" value="1"/>
</dbReference>
<reference evidence="7" key="1">
    <citation type="submission" date="2023-07" db="EMBL/GenBank/DDBJ databases">
        <title>30 novel species of actinomycetes from the DSMZ collection.</title>
        <authorList>
            <person name="Nouioui I."/>
        </authorList>
    </citation>
    <scope>NUCLEOTIDE SEQUENCE [LARGE SCALE GENOMIC DNA]</scope>
    <source>
        <strain evidence="7">DSM 45055</strain>
    </source>
</reference>
<organism evidence="6 7">
    <name type="scientific">Streptomonospora wellingtoniae</name>
    <dbReference type="NCBI Taxonomy" id="3075544"/>
    <lineage>
        <taxon>Bacteria</taxon>
        <taxon>Bacillati</taxon>
        <taxon>Actinomycetota</taxon>
        <taxon>Actinomycetes</taxon>
        <taxon>Streptosporangiales</taxon>
        <taxon>Nocardiopsidaceae</taxon>
        <taxon>Streptomonospora</taxon>
    </lineage>
</organism>
<keyword evidence="7" id="KW-1185">Reference proteome</keyword>
<dbReference type="Gene3D" id="1.10.3080.10">
    <property type="entry name" value="Clc chloride channel"/>
    <property type="match status" value="1"/>
</dbReference>
<dbReference type="RefSeq" id="WP_311543985.1">
    <property type="nucleotide sequence ID" value="NZ_JAVREK010000004.1"/>
</dbReference>
<keyword evidence="2 5" id="KW-0812">Transmembrane</keyword>
<feature type="transmembrane region" description="Helical" evidence="5">
    <location>
        <begin position="63"/>
        <end position="84"/>
    </location>
</feature>
<proteinExistence type="predicted"/>
<dbReference type="InterPro" id="IPR001807">
    <property type="entry name" value="ClC"/>
</dbReference>
<evidence type="ECO:0000256" key="4">
    <source>
        <dbReference type="ARBA" id="ARBA00023136"/>
    </source>
</evidence>
<feature type="transmembrane region" description="Helical" evidence="5">
    <location>
        <begin position="239"/>
        <end position="259"/>
    </location>
</feature>
<dbReference type="EMBL" id="JAVREK010000004">
    <property type="protein sequence ID" value="MDT0301535.1"/>
    <property type="molecule type" value="Genomic_DNA"/>
</dbReference>
<accession>A0ABU2KQI1</accession>
<keyword evidence="4 5" id="KW-0472">Membrane</keyword>
<feature type="transmembrane region" description="Helical" evidence="5">
    <location>
        <begin position="153"/>
        <end position="178"/>
    </location>
</feature>
<feature type="transmembrane region" description="Helical" evidence="5">
    <location>
        <begin position="271"/>
        <end position="291"/>
    </location>
</feature>
<feature type="transmembrane region" description="Helical" evidence="5">
    <location>
        <begin position="396"/>
        <end position="419"/>
    </location>
</feature>
<evidence type="ECO:0000256" key="5">
    <source>
        <dbReference type="SAM" id="Phobius"/>
    </source>
</evidence>
<keyword evidence="3 5" id="KW-1133">Transmembrane helix</keyword>
<comment type="caution">
    <text evidence="6">The sequence shown here is derived from an EMBL/GenBank/DDBJ whole genome shotgun (WGS) entry which is preliminary data.</text>
</comment>
<evidence type="ECO:0000313" key="6">
    <source>
        <dbReference type="EMBL" id="MDT0301535.1"/>
    </source>
</evidence>
<evidence type="ECO:0000256" key="2">
    <source>
        <dbReference type="ARBA" id="ARBA00022692"/>
    </source>
</evidence>
<gene>
    <name evidence="6" type="ORF">RM446_05335</name>
</gene>
<sequence length="444" mass="44605">MTESLDPAAMLRSRRYVGLLLIAGALGVPVSAAAFGFLALTEKLQTWVFADLPKVLGFAGAPVWWPVPVLVVAGALVGAAIRYLPGAGGEPPTEGFKAQGAPVLRELPGVALAALATLSAGAVLGPEAPLITLGGGLAVLAVRLAKRDAPPQLLSVVAASGSFAAVSTLLGSPILGAFLLMEAAGLGGSVLSLVLVPGLLGAGTGSLIFIGLDSWTGLGTFSLRLPDVPDYSRPDVAEFAWAIAIGVAAALLGTAIRRLAKAIQPFAQRHLLLVTPLLGLIIALLAMTYTAGTGKPSSQVLFSGETAVGPLIAHSAEYSVASLLLLIACKGLAYTASLSGFRGGPTFPAMFLGAAGGVLLSHLVGLSLVAGVAMGIGAMSVVMLRLPLTSVMLATLLLFSDGLAVMPLVIVAVTVAYVVSAQLTPVVAAEPAPAPGQGPAPHRR</sequence>
<evidence type="ECO:0000313" key="7">
    <source>
        <dbReference type="Proteomes" id="UP001183226"/>
    </source>
</evidence>
<name>A0ABU2KQI1_9ACTN</name>
<dbReference type="CDD" id="cd00400">
    <property type="entry name" value="Voltage_gated_ClC"/>
    <property type="match status" value="1"/>
</dbReference>
<dbReference type="Pfam" id="PF00654">
    <property type="entry name" value="Voltage_CLC"/>
    <property type="match status" value="1"/>
</dbReference>
<dbReference type="InterPro" id="IPR014743">
    <property type="entry name" value="Cl-channel_core"/>
</dbReference>
<dbReference type="PANTHER" id="PTHR43427">
    <property type="entry name" value="CHLORIDE CHANNEL PROTEIN CLC-E"/>
    <property type="match status" value="1"/>
</dbReference>
<comment type="subcellular location">
    <subcellularLocation>
        <location evidence="1">Membrane</location>
        <topology evidence="1">Multi-pass membrane protein</topology>
    </subcellularLocation>
</comment>
<dbReference type="Proteomes" id="UP001183226">
    <property type="component" value="Unassembled WGS sequence"/>
</dbReference>
<protein>
    <submittedName>
        <fullName evidence="6">Chloride channel protein</fullName>
    </submittedName>
</protein>
<dbReference type="PRINTS" id="PR00762">
    <property type="entry name" value="CLCHANNEL"/>
</dbReference>
<dbReference type="InterPro" id="IPR050368">
    <property type="entry name" value="ClC-type_chloride_channel"/>
</dbReference>
<feature type="transmembrane region" description="Helical" evidence="5">
    <location>
        <begin position="190"/>
        <end position="212"/>
    </location>
</feature>